<feature type="transmembrane region" description="Helical" evidence="1">
    <location>
        <begin position="158"/>
        <end position="178"/>
    </location>
</feature>
<name>A0ABD6ECZ3_9BILA</name>
<comment type="caution">
    <text evidence="2">The sequence shown here is derived from an EMBL/GenBank/DDBJ whole genome shotgun (WGS) entry which is preliminary data.</text>
</comment>
<dbReference type="Gene3D" id="1.20.1640.10">
    <property type="entry name" value="Multidrug efflux transporter AcrB transmembrane domain"/>
    <property type="match status" value="1"/>
</dbReference>
<keyword evidence="1" id="KW-0812">Transmembrane</keyword>
<accession>A0ABD6ECZ3</accession>
<sequence>MRLRQIVDDFERLPSSLGEFSTKFWLRDYDAYIAASNNDESELQEPTNNTLGELITPLNSSITRGITANDIQEFLDWPEYEFWNGFLQFIQDESGETKLDKFFFTTAFHGVQLHRWSARSALKAQWRRIADMYPDLGVSIYQDHGIFLDVIPSILPQALQSTFFTLLCMIVVCLLVFVSLDEVVVAAISIVSICIGVCGYLSFCGVNLDPIVMSAMIMSIGFSVDIPAHIIYHFYKIPGTNVEARLERCLQMLIMPVLQAALSTDLCVLSLLVADVPMTWSFVQTVICVITLGLIHGIVVIPVVFYLYSLLPRRRRREAHLARIAPFTVTIDPNVDKSQTQITSPSV</sequence>
<gene>
    <name evidence="2" type="ORF">AB6A40_001407</name>
</gene>
<keyword evidence="1" id="KW-1133">Transmembrane helix</keyword>
<dbReference type="Proteomes" id="UP001608902">
    <property type="component" value="Unassembled WGS sequence"/>
</dbReference>
<proteinExistence type="predicted"/>
<dbReference type="InterPro" id="IPR051697">
    <property type="entry name" value="Patched_domain-protein"/>
</dbReference>
<evidence type="ECO:0008006" key="4">
    <source>
        <dbReference type="Google" id="ProtNLM"/>
    </source>
</evidence>
<feature type="transmembrane region" description="Helical" evidence="1">
    <location>
        <begin position="183"/>
        <end position="203"/>
    </location>
</feature>
<keyword evidence="1" id="KW-0472">Membrane</keyword>
<dbReference type="PANTHER" id="PTHR10796:SF88">
    <property type="entry name" value="SSD DOMAIN-CONTAINING PROTEIN"/>
    <property type="match status" value="1"/>
</dbReference>
<protein>
    <recommendedName>
        <fullName evidence="4">Patched family protein</fullName>
    </recommendedName>
</protein>
<dbReference type="PANTHER" id="PTHR10796">
    <property type="entry name" value="PATCHED-RELATED"/>
    <property type="match status" value="1"/>
</dbReference>
<dbReference type="EMBL" id="JBGFUD010000521">
    <property type="protein sequence ID" value="MFH4974698.1"/>
    <property type="molecule type" value="Genomic_DNA"/>
</dbReference>
<evidence type="ECO:0000256" key="1">
    <source>
        <dbReference type="SAM" id="Phobius"/>
    </source>
</evidence>
<keyword evidence="3" id="KW-1185">Reference proteome</keyword>
<evidence type="ECO:0000313" key="2">
    <source>
        <dbReference type="EMBL" id="MFH4974698.1"/>
    </source>
</evidence>
<reference evidence="2 3" key="1">
    <citation type="submission" date="2024-08" db="EMBL/GenBank/DDBJ databases">
        <title>Gnathostoma spinigerum genome.</title>
        <authorList>
            <person name="Gonzalez-Bertolin B."/>
            <person name="Monzon S."/>
            <person name="Zaballos A."/>
            <person name="Jimenez P."/>
            <person name="Dekumyoy P."/>
            <person name="Varona S."/>
            <person name="Cuesta I."/>
            <person name="Sumanam S."/>
            <person name="Adisakwattana P."/>
            <person name="Gasser R.B."/>
            <person name="Hernandez-Gonzalez A."/>
            <person name="Young N.D."/>
            <person name="Perteguer M.J."/>
        </authorList>
    </citation>
    <scope>NUCLEOTIDE SEQUENCE [LARGE SCALE GENOMIC DNA]</scope>
    <source>
        <strain evidence="2">AL3</strain>
        <tissue evidence="2">Liver</tissue>
    </source>
</reference>
<feature type="transmembrane region" description="Helical" evidence="1">
    <location>
        <begin position="280"/>
        <end position="308"/>
    </location>
</feature>
<organism evidence="2 3">
    <name type="scientific">Gnathostoma spinigerum</name>
    <dbReference type="NCBI Taxonomy" id="75299"/>
    <lineage>
        <taxon>Eukaryota</taxon>
        <taxon>Metazoa</taxon>
        <taxon>Ecdysozoa</taxon>
        <taxon>Nematoda</taxon>
        <taxon>Chromadorea</taxon>
        <taxon>Rhabditida</taxon>
        <taxon>Spirurina</taxon>
        <taxon>Gnathostomatomorpha</taxon>
        <taxon>Gnathostomatoidea</taxon>
        <taxon>Gnathostomatidae</taxon>
        <taxon>Gnathostoma</taxon>
    </lineage>
</organism>
<evidence type="ECO:0000313" key="3">
    <source>
        <dbReference type="Proteomes" id="UP001608902"/>
    </source>
</evidence>
<feature type="transmembrane region" description="Helical" evidence="1">
    <location>
        <begin position="215"/>
        <end position="232"/>
    </location>
</feature>
<feature type="transmembrane region" description="Helical" evidence="1">
    <location>
        <begin position="253"/>
        <end position="274"/>
    </location>
</feature>
<dbReference type="SUPFAM" id="SSF82866">
    <property type="entry name" value="Multidrug efflux transporter AcrB transmembrane domain"/>
    <property type="match status" value="1"/>
</dbReference>
<dbReference type="AlphaFoldDB" id="A0ABD6ECZ3"/>